<gene>
    <name evidence="2" type="ORF">GCM10008906_11620</name>
</gene>
<sequence length="106" mass="11500">MDVGIIILVAVTLLFVILGIVLKCGKGSFLIAGYNMASEEEKAKYDEKALCNFMGNLMLVISAIIIFMGICLVLELESLKPIATCLIPIVTIGAIIYTNTGNRFKK</sequence>
<dbReference type="EMBL" id="BAAACG010000006">
    <property type="protein sequence ID" value="GAA0736526.1"/>
    <property type="molecule type" value="Genomic_DNA"/>
</dbReference>
<feature type="transmembrane region" description="Helical" evidence="1">
    <location>
        <begin position="81"/>
        <end position="100"/>
    </location>
</feature>
<keyword evidence="1" id="KW-0472">Membrane</keyword>
<feature type="transmembrane region" description="Helical" evidence="1">
    <location>
        <begin position="6"/>
        <end position="32"/>
    </location>
</feature>
<feature type="transmembrane region" description="Helical" evidence="1">
    <location>
        <begin position="53"/>
        <end position="75"/>
    </location>
</feature>
<evidence type="ECO:0000313" key="2">
    <source>
        <dbReference type="EMBL" id="GAA0736526.1"/>
    </source>
</evidence>
<comment type="caution">
    <text evidence="2">The sequence shown here is derived from an EMBL/GenBank/DDBJ whole genome shotgun (WGS) entry which is preliminary data.</text>
</comment>
<reference evidence="2 3" key="1">
    <citation type="journal article" date="2019" name="Int. J. Syst. Evol. Microbiol.">
        <title>The Global Catalogue of Microorganisms (GCM) 10K type strain sequencing project: providing services to taxonomists for standard genome sequencing and annotation.</title>
        <authorList>
            <consortium name="The Broad Institute Genomics Platform"/>
            <consortium name="The Broad Institute Genome Sequencing Center for Infectious Disease"/>
            <person name="Wu L."/>
            <person name="Ma J."/>
        </authorList>
    </citation>
    <scope>NUCLEOTIDE SEQUENCE [LARGE SCALE GENOMIC DNA]</scope>
    <source>
        <strain evidence="2 3">JCM 1407</strain>
    </source>
</reference>
<dbReference type="Proteomes" id="UP001501510">
    <property type="component" value="Unassembled WGS sequence"/>
</dbReference>
<keyword evidence="1" id="KW-1133">Transmembrane helix</keyword>
<organism evidence="2 3">
    <name type="scientific">Clostridium oceanicum</name>
    <dbReference type="NCBI Taxonomy" id="1543"/>
    <lineage>
        <taxon>Bacteria</taxon>
        <taxon>Bacillati</taxon>
        <taxon>Bacillota</taxon>
        <taxon>Clostridia</taxon>
        <taxon>Eubacteriales</taxon>
        <taxon>Clostridiaceae</taxon>
        <taxon>Clostridium</taxon>
    </lineage>
</organism>
<evidence type="ECO:0000313" key="3">
    <source>
        <dbReference type="Proteomes" id="UP001501510"/>
    </source>
</evidence>
<keyword evidence="3" id="KW-1185">Reference proteome</keyword>
<dbReference type="Pfam" id="PF12650">
    <property type="entry name" value="DUF3784"/>
    <property type="match status" value="1"/>
</dbReference>
<protein>
    <submittedName>
        <fullName evidence="2">DUF3784 domain-containing protein</fullName>
    </submittedName>
</protein>
<dbReference type="InterPro" id="IPR017259">
    <property type="entry name" value="UCP037672"/>
</dbReference>
<dbReference type="RefSeq" id="WP_343759773.1">
    <property type="nucleotide sequence ID" value="NZ_BAAACG010000006.1"/>
</dbReference>
<evidence type="ECO:0000256" key="1">
    <source>
        <dbReference type="SAM" id="Phobius"/>
    </source>
</evidence>
<keyword evidence="1" id="KW-0812">Transmembrane</keyword>
<accession>A0ABN1JDZ1</accession>
<name>A0ABN1JDZ1_9CLOT</name>
<proteinExistence type="predicted"/>